<protein>
    <submittedName>
        <fullName evidence="5">Substrate-specific transmembrane transporter</fullName>
    </submittedName>
</protein>
<evidence type="ECO:0000256" key="4">
    <source>
        <dbReference type="ARBA" id="ARBA00023136"/>
    </source>
</evidence>
<keyword evidence="3" id="KW-1133">Transmembrane helix</keyword>
<dbReference type="InterPro" id="IPR050360">
    <property type="entry name" value="MFS_Sugar_Transporters"/>
</dbReference>
<evidence type="ECO:0000313" key="6">
    <source>
        <dbReference type="Proteomes" id="UP000076837"/>
    </source>
</evidence>
<dbReference type="Proteomes" id="UP000076837">
    <property type="component" value="Unassembled WGS sequence"/>
</dbReference>
<reference evidence="5 6" key="1">
    <citation type="journal article" date="2016" name="Sci. Rep.">
        <title>Draft genome sequencing and secretome analysis of fungal phytopathogen Ascochyta rabiei provides insight into the necrotrophic effector repertoire.</title>
        <authorList>
            <person name="Verma S."/>
            <person name="Gazara R.K."/>
            <person name="Nizam S."/>
            <person name="Parween S."/>
            <person name="Chattopadhyay D."/>
            <person name="Verma P.K."/>
        </authorList>
    </citation>
    <scope>NUCLEOTIDE SEQUENCE [LARGE SCALE GENOMIC DNA]</scope>
    <source>
        <strain evidence="5 6">ArDII</strain>
    </source>
</reference>
<dbReference type="PANTHER" id="PTHR48022:SF78">
    <property type="entry name" value="MONOSACCHARIDE TRANSPORTER, PUTATIVE (AFU_ORTHOLOGUE AFUA_2G02110)-RELATED"/>
    <property type="match status" value="1"/>
</dbReference>
<keyword evidence="4" id="KW-0472">Membrane</keyword>
<dbReference type="GO" id="GO:0016020">
    <property type="term" value="C:membrane"/>
    <property type="evidence" value="ECO:0007669"/>
    <property type="project" value="UniProtKB-SubCell"/>
</dbReference>
<proteinExistence type="predicted"/>
<dbReference type="InterPro" id="IPR036259">
    <property type="entry name" value="MFS_trans_sf"/>
</dbReference>
<evidence type="ECO:0000256" key="1">
    <source>
        <dbReference type="ARBA" id="ARBA00004141"/>
    </source>
</evidence>
<evidence type="ECO:0000256" key="2">
    <source>
        <dbReference type="ARBA" id="ARBA00022692"/>
    </source>
</evidence>
<evidence type="ECO:0000256" key="3">
    <source>
        <dbReference type="ARBA" id="ARBA00022989"/>
    </source>
</evidence>
<dbReference type="EMBL" id="JYNV01000002">
    <property type="protein sequence ID" value="KZM28774.1"/>
    <property type="molecule type" value="Genomic_DNA"/>
</dbReference>
<comment type="subcellular location">
    <subcellularLocation>
        <location evidence="1">Membrane</location>
        <topology evidence="1">Multi-pass membrane protein</topology>
    </subcellularLocation>
</comment>
<dbReference type="Gene3D" id="1.20.1250.20">
    <property type="entry name" value="MFS general substrate transporter like domains"/>
    <property type="match status" value="1"/>
</dbReference>
<evidence type="ECO:0000313" key="5">
    <source>
        <dbReference type="EMBL" id="KZM28774.1"/>
    </source>
</evidence>
<gene>
    <name evidence="5" type="ORF">ST47_g55</name>
</gene>
<dbReference type="InterPro" id="IPR005828">
    <property type="entry name" value="MFS_sugar_transport-like"/>
</dbReference>
<keyword evidence="2 5" id="KW-0812">Transmembrane</keyword>
<dbReference type="GO" id="GO:0005351">
    <property type="term" value="F:carbohydrate:proton symporter activity"/>
    <property type="evidence" value="ECO:0007669"/>
    <property type="project" value="TreeGrafter"/>
</dbReference>
<dbReference type="OrthoDB" id="2544694at2759"/>
<sequence>MFSTLICVFTLDRISHLWTCYWRSADQGIAMALAGVFSYFCQQATANGDAAKASQYGIAAVSTVFIFISIFGATWLTVPWLYTAEIFSLDVRAKGNA</sequence>
<dbReference type="Pfam" id="PF00083">
    <property type="entry name" value="Sugar_tr"/>
    <property type="match status" value="1"/>
</dbReference>
<keyword evidence="6" id="KW-1185">Reference proteome</keyword>
<comment type="caution">
    <text evidence="5">The sequence shown here is derived from an EMBL/GenBank/DDBJ whole genome shotgun (WGS) entry which is preliminary data.</text>
</comment>
<organism evidence="5 6">
    <name type="scientific">Didymella rabiei</name>
    <name type="common">Chickpea ascochyta blight fungus</name>
    <name type="synonym">Mycosphaerella rabiei</name>
    <dbReference type="NCBI Taxonomy" id="5454"/>
    <lineage>
        <taxon>Eukaryota</taxon>
        <taxon>Fungi</taxon>
        <taxon>Dikarya</taxon>
        <taxon>Ascomycota</taxon>
        <taxon>Pezizomycotina</taxon>
        <taxon>Dothideomycetes</taxon>
        <taxon>Pleosporomycetidae</taxon>
        <taxon>Pleosporales</taxon>
        <taxon>Pleosporineae</taxon>
        <taxon>Didymellaceae</taxon>
        <taxon>Ascochyta</taxon>
    </lineage>
</organism>
<dbReference type="PANTHER" id="PTHR48022">
    <property type="entry name" value="PLASTIDIC GLUCOSE TRANSPORTER 4"/>
    <property type="match status" value="1"/>
</dbReference>
<dbReference type="AlphaFoldDB" id="A0A163MJK4"/>
<accession>A0A163MJK4</accession>
<name>A0A163MJK4_DIDRA</name>